<organism evidence="3 4">
    <name type="scientific">Streptomyces taklimakanensis</name>
    <dbReference type="NCBI Taxonomy" id="2569853"/>
    <lineage>
        <taxon>Bacteria</taxon>
        <taxon>Bacillati</taxon>
        <taxon>Actinomycetota</taxon>
        <taxon>Actinomycetes</taxon>
        <taxon>Kitasatosporales</taxon>
        <taxon>Streptomycetaceae</taxon>
        <taxon>Streptomyces</taxon>
    </lineage>
</organism>
<dbReference type="Proteomes" id="UP000473014">
    <property type="component" value="Unassembled WGS sequence"/>
</dbReference>
<dbReference type="InterPro" id="IPR004378">
    <property type="entry name" value="F420H2_quin_Rdtase"/>
</dbReference>
<dbReference type="OrthoDB" id="8225825at2"/>
<proteinExistence type="inferred from homology"/>
<comment type="catalytic activity">
    <reaction evidence="2">
        <text>oxidized coenzyme F420-(gamma-L-Glu)(n) + a quinol + H(+) = reduced coenzyme F420-(gamma-L-Glu)(n) + a quinone</text>
        <dbReference type="Rhea" id="RHEA:39663"/>
        <dbReference type="Rhea" id="RHEA-COMP:12939"/>
        <dbReference type="Rhea" id="RHEA-COMP:14378"/>
        <dbReference type="ChEBI" id="CHEBI:15378"/>
        <dbReference type="ChEBI" id="CHEBI:24646"/>
        <dbReference type="ChEBI" id="CHEBI:132124"/>
        <dbReference type="ChEBI" id="CHEBI:133980"/>
        <dbReference type="ChEBI" id="CHEBI:139511"/>
    </reaction>
</comment>
<name>A0A6G2BAN6_9ACTN</name>
<dbReference type="PANTHER" id="PTHR39428:SF1">
    <property type="entry name" value="F420H(2)-DEPENDENT QUINONE REDUCTASE RV1261C"/>
    <property type="match status" value="1"/>
</dbReference>
<dbReference type="RefSeq" id="WP_155070555.1">
    <property type="nucleotide sequence ID" value="NZ_WIXO01000001.1"/>
</dbReference>
<evidence type="ECO:0000256" key="2">
    <source>
        <dbReference type="ARBA" id="ARBA00049106"/>
    </source>
</evidence>
<evidence type="ECO:0000256" key="1">
    <source>
        <dbReference type="ARBA" id="ARBA00008710"/>
    </source>
</evidence>
<protein>
    <submittedName>
        <fullName evidence="3">Nitroreductase family deazaflavin-dependent oxidoreductase</fullName>
    </submittedName>
</protein>
<dbReference type="GO" id="GO:0005886">
    <property type="term" value="C:plasma membrane"/>
    <property type="evidence" value="ECO:0007669"/>
    <property type="project" value="TreeGrafter"/>
</dbReference>
<dbReference type="InterPro" id="IPR012349">
    <property type="entry name" value="Split_barrel_FMN-bd"/>
</dbReference>
<dbReference type="PANTHER" id="PTHR39428">
    <property type="entry name" value="F420H(2)-DEPENDENT QUINONE REDUCTASE RV1261C"/>
    <property type="match status" value="1"/>
</dbReference>
<keyword evidence="4" id="KW-1185">Reference proteome</keyword>
<dbReference type="Pfam" id="PF04075">
    <property type="entry name" value="F420H2_quin_red"/>
    <property type="match status" value="1"/>
</dbReference>
<dbReference type="EMBL" id="WIXO01000001">
    <property type="protein sequence ID" value="MTE19123.1"/>
    <property type="molecule type" value="Genomic_DNA"/>
</dbReference>
<comment type="similarity">
    <text evidence="1">Belongs to the F420H(2)-dependent quinone reductase family.</text>
</comment>
<gene>
    <name evidence="3" type="ORF">F0L17_08275</name>
</gene>
<dbReference type="AlphaFoldDB" id="A0A6G2BAN6"/>
<dbReference type="GO" id="GO:0016491">
    <property type="term" value="F:oxidoreductase activity"/>
    <property type="evidence" value="ECO:0007669"/>
    <property type="project" value="InterPro"/>
</dbReference>
<dbReference type="NCBIfam" id="TIGR00026">
    <property type="entry name" value="hi_GC_TIGR00026"/>
    <property type="match status" value="1"/>
</dbReference>
<dbReference type="Gene3D" id="2.30.110.10">
    <property type="entry name" value="Electron Transport, Fmn-binding Protein, Chain A"/>
    <property type="match status" value="1"/>
</dbReference>
<accession>A0A6G2BAN6</accession>
<comment type="caution">
    <text evidence="3">The sequence shown here is derived from an EMBL/GenBank/DDBJ whole genome shotgun (WGS) entry which is preliminary data.</text>
</comment>
<sequence>MDLSAFNRQVIEEFRTCGGRGTVGGRLDAGRLLLLTHTGARSGARRTTPVMFLRLDGRLCVVASNDGAPRHPDWFHNITAHPAVTVELGGETFPATAVVPAGPERDALFEEAVRQQPFFAEHRERAGRHGRTIPVVELRRADA</sequence>
<dbReference type="GO" id="GO:0070967">
    <property type="term" value="F:coenzyme F420 binding"/>
    <property type="evidence" value="ECO:0007669"/>
    <property type="project" value="TreeGrafter"/>
</dbReference>
<evidence type="ECO:0000313" key="4">
    <source>
        <dbReference type="Proteomes" id="UP000473014"/>
    </source>
</evidence>
<reference evidence="3 4" key="1">
    <citation type="submission" date="2019-11" db="EMBL/GenBank/DDBJ databases">
        <authorList>
            <person name="Yuan L."/>
        </authorList>
    </citation>
    <scope>NUCLEOTIDE SEQUENCE [LARGE SCALE GENOMIC DNA]</scope>
    <source>
        <strain evidence="3 4">TRM43335</strain>
    </source>
</reference>
<evidence type="ECO:0000313" key="3">
    <source>
        <dbReference type="EMBL" id="MTE19123.1"/>
    </source>
</evidence>